<reference evidence="8 9" key="1">
    <citation type="submission" date="2019-05" db="EMBL/GenBank/DDBJ databases">
        <title>Another draft genome of Portunus trituberculatus and its Hox gene families provides insights of decapod evolution.</title>
        <authorList>
            <person name="Jeong J.-H."/>
            <person name="Song I."/>
            <person name="Kim S."/>
            <person name="Choi T."/>
            <person name="Kim D."/>
            <person name="Ryu S."/>
            <person name="Kim W."/>
        </authorList>
    </citation>
    <scope>NUCLEOTIDE SEQUENCE [LARGE SCALE GENOMIC DNA]</scope>
    <source>
        <tissue evidence="8">Muscle</tissue>
    </source>
</reference>
<proteinExistence type="inferred from homology"/>
<dbReference type="Gene3D" id="3.40.50.2000">
    <property type="entry name" value="Glycogen Phosphorylase B"/>
    <property type="match status" value="1"/>
</dbReference>
<dbReference type="SUPFAM" id="SSF53756">
    <property type="entry name" value="UDP-Glycosyltransferase/glycogen phosphorylase"/>
    <property type="match status" value="1"/>
</dbReference>
<evidence type="ECO:0000256" key="7">
    <source>
        <dbReference type="RuleBase" id="RU000587"/>
    </source>
</evidence>
<gene>
    <name evidence="8" type="primary">GlyP_1</name>
    <name evidence="8" type="ORF">E2C01_085651</name>
</gene>
<dbReference type="OrthoDB" id="9215500at2759"/>
<evidence type="ECO:0000256" key="5">
    <source>
        <dbReference type="ARBA" id="ARBA00022898"/>
    </source>
</evidence>
<comment type="function">
    <text evidence="7">Allosteric enzyme that catalyzes the rate-limiting step in glycogen catabolism, the phosphorolytic cleavage of glycogen to produce glucose-1-phosphate, and plays a central role in maintaining cellular and organismal glucose homeostasis.</text>
</comment>
<comment type="caution">
    <text evidence="8">The sequence shown here is derived from an EMBL/GenBank/DDBJ whole genome shotgun (WGS) entry which is preliminary data.</text>
</comment>
<dbReference type="EMBL" id="VSRR010085155">
    <property type="protein sequence ID" value="MPC90654.1"/>
    <property type="molecule type" value="Genomic_DNA"/>
</dbReference>
<protein>
    <recommendedName>
        <fullName evidence="7">Alpha-1,4 glucan phosphorylase</fullName>
        <ecNumber evidence="7">2.4.1.1</ecNumber>
    </recommendedName>
</protein>
<keyword evidence="3 7" id="KW-0328">Glycosyltransferase</keyword>
<dbReference type="GO" id="GO:0008184">
    <property type="term" value="F:glycogen phosphorylase activity"/>
    <property type="evidence" value="ECO:0007669"/>
    <property type="project" value="InterPro"/>
</dbReference>
<dbReference type="GO" id="GO:0005980">
    <property type="term" value="P:glycogen catabolic process"/>
    <property type="evidence" value="ECO:0007669"/>
    <property type="project" value="TreeGrafter"/>
</dbReference>
<keyword evidence="4 7" id="KW-0808">Transferase</keyword>
<dbReference type="PANTHER" id="PTHR11468:SF13">
    <property type="entry name" value="GLYCOGEN PHOSPHORYLASE"/>
    <property type="match status" value="1"/>
</dbReference>
<comment type="catalytic activity">
    <reaction evidence="7">
        <text>[(1-&gt;4)-alpha-D-glucosyl](n) + phosphate = [(1-&gt;4)-alpha-D-glucosyl](n-1) + alpha-D-glucose 1-phosphate</text>
        <dbReference type="Rhea" id="RHEA:41732"/>
        <dbReference type="Rhea" id="RHEA-COMP:9584"/>
        <dbReference type="Rhea" id="RHEA-COMP:9586"/>
        <dbReference type="ChEBI" id="CHEBI:15444"/>
        <dbReference type="ChEBI" id="CHEBI:43474"/>
        <dbReference type="ChEBI" id="CHEBI:58601"/>
        <dbReference type="EC" id="2.4.1.1"/>
    </reaction>
</comment>
<evidence type="ECO:0000313" key="8">
    <source>
        <dbReference type="EMBL" id="MPC90654.1"/>
    </source>
</evidence>
<dbReference type="GO" id="GO:0030170">
    <property type="term" value="F:pyridoxal phosphate binding"/>
    <property type="evidence" value="ECO:0007669"/>
    <property type="project" value="TreeGrafter"/>
</dbReference>
<keyword evidence="9" id="KW-1185">Reference proteome</keyword>
<dbReference type="PANTHER" id="PTHR11468">
    <property type="entry name" value="GLYCOGEN PHOSPHORYLASE"/>
    <property type="match status" value="1"/>
</dbReference>
<keyword evidence="5 7" id="KW-0663">Pyridoxal phosphate</keyword>
<dbReference type="AlphaFoldDB" id="A0A5B7JE84"/>
<evidence type="ECO:0000256" key="3">
    <source>
        <dbReference type="ARBA" id="ARBA00022676"/>
    </source>
</evidence>
<sequence length="134" mass="15640">MCCSLQIVFAMPYDNPIPGYKNNVVNTMRLWSAKSTNNFDLKFFNDGDYIQAVLDRNFAENISRVLYPNDNFFEGKELRLKQEYFMVAATLQDIIRRFKASKFGSKDAIRTSFDTFPDKVRKKGEVREGRGNKR</sequence>
<accession>A0A5B7JE84</accession>
<comment type="cofactor">
    <cofactor evidence="1 7">
        <name>pyridoxal 5'-phosphate</name>
        <dbReference type="ChEBI" id="CHEBI:597326"/>
    </cofactor>
</comment>
<dbReference type="EC" id="2.4.1.1" evidence="7"/>
<dbReference type="InterPro" id="IPR000811">
    <property type="entry name" value="Glyco_trans_35"/>
</dbReference>
<evidence type="ECO:0000256" key="6">
    <source>
        <dbReference type="ARBA" id="ARBA00023277"/>
    </source>
</evidence>
<evidence type="ECO:0000256" key="4">
    <source>
        <dbReference type="ARBA" id="ARBA00022679"/>
    </source>
</evidence>
<evidence type="ECO:0000256" key="2">
    <source>
        <dbReference type="ARBA" id="ARBA00006047"/>
    </source>
</evidence>
<comment type="similarity">
    <text evidence="2 7">Belongs to the glycogen phosphorylase family.</text>
</comment>
<evidence type="ECO:0000256" key="1">
    <source>
        <dbReference type="ARBA" id="ARBA00001933"/>
    </source>
</evidence>
<keyword evidence="6 7" id="KW-0119">Carbohydrate metabolism</keyword>
<dbReference type="Proteomes" id="UP000324222">
    <property type="component" value="Unassembled WGS sequence"/>
</dbReference>
<organism evidence="8 9">
    <name type="scientific">Portunus trituberculatus</name>
    <name type="common">Swimming crab</name>
    <name type="synonym">Neptunus trituberculatus</name>
    <dbReference type="NCBI Taxonomy" id="210409"/>
    <lineage>
        <taxon>Eukaryota</taxon>
        <taxon>Metazoa</taxon>
        <taxon>Ecdysozoa</taxon>
        <taxon>Arthropoda</taxon>
        <taxon>Crustacea</taxon>
        <taxon>Multicrustacea</taxon>
        <taxon>Malacostraca</taxon>
        <taxon>Eumalacostraca</taxon>
        <taxon>Eucarida</taxon>
        <taxon>Decapoda</taxon>
        <taxon>Pleocyemata</taxon>
        <taxon>Brachyura</taxon>
        <taxon>Eubrachyura</taxon>
        <taxon>Portunoidea</taxon>
        <taxon>Portunidae</taxon>
        <taxon>Portuninae</taxon>
        <taxon>Portunus</taxon>
    </lineage>
</organism>
<evidence type="ECO:0000313" key="9">
    <source>
        <dbReference type="Proteomes" id="UP000324222"/>
    </source>
</evidence>
<dbReference type="GO" id="GO:0005737">
    <property type="term" value="C:cytoplasm"/>
    <property type="evidence" value="ECO:0007669"/>
    <property type="project" value="TreeGrafter"/>
</dbReference>
<dbReference type="FunFam" id="3.40.50.2000:FF:000153">
    <property type="entry name" value="Alpha-1,4 glucan phosphorylase"/>
    <property type="match status" value="1"/>
</dbReference>
<dbReference type="Pfam" id="PF00343">
    <property type="entry name" value="Phosphorylase"/>
    <property type="match status" value="1"/>
</dbReference>
<name>A0A5B7JE84_PORTR</name>